<keyword evidence="2" id="KW-0378">Hydrolase</keyword>
<accession>A0A6J4N4C8</accession>
<evidence type="ECO:0000313" key="2">
    <source>
        <dbReference type="EMBL" id="CAA9377267.1"/>
    </source>
</evidence>
<feature type="region of interest" description="Disordered" evidence="1">
    <location>
        <begin position="1"/>
        <end position="251"/>
    </location>
</feature>
<reference evidence="2" key="1">
    <citation type="submission" date="2020-02" db="EMBL/GenBank/DDBJ databases">
        <authorList>
            <person name="Meier V. D."/>
        </authorList>
    </citation>
    <scope>NUCLEOTIDE SEQUENCE</scope>
    <source>
        <strain evidence="2">AVDCRST_MAG47</strain>
    </source>
</reference>
<feature type="compositionally biased region" description="Low complexity" evidence="1">
    <location>
        <begin position="189"/>
        <end position="198"/>
    </location>
</feature>
<feature type="non-terminal residue" evidence="2">
    <location>
        <position position="1"/>
    </location>
</feature>
<feature type="compositionally biased region" description="Basic residues" evidence="1">
    <location>
        <begin position="57"/>
        <end position="81"/>
    </location>
</feature>
<dbReference type="GO" id="GO:0016787">
    <property type="term" value="F:hydrolase activity"/>
    <property type="evidence" value="ECO:0007669"/>
    <property type="project" value="UniProtKB-KW"/>
</dbReference>
<protein>
    <submittedName>
        <fullName evidence="2">MBL-fold metallo-hydrolase superfamily</fullName>
    </submittedName>
</protein>
<feature type="non-terminal residue" evidence="2">
    <location>
        <position position="251"/>
    </location>
</feature>
<feature type="compositionally biased region" description="Basic residues" evidence="1">
    <location>
        <begin position="15"/>
        <end position="32"/>
    </location>
</feature>
<feature type="compositionally biased region" description="Basic and acidic residues" evidence="1">
    <location>
        <begin position="84"/>
        <end position="103"/>
    </location>
</feature>
<sequence length="251" mass="27849">VHRRLPRRPVGNQLLRRRHRAGCRVRRGRSRQGRSGGRGGRGQGAPPQAGRGAGLPRAHRPHVVRRTGRRHLRRHGLRAPRRPPPPERPDGRHLAGDRRDAAGRHLRVRRARRGHRGRRRRDARAGGVELRRGPRARPHPGVDHLPHAVRRHGTGRRERHQRGDVLRGPALRRVDRAHRPAGRRPRSDAAQPRGQGAHAARRHRRPPRARRADQHRSRACDEPVPAGPGAPGPGPGPEPGPGHAGSSSGPV</sequence>
<dbReference type="EMBL" id="CADCUK010000125">
    <property type="protein sequence ID" value="CAA9377267.1"/>
    <property type="molecule type" value="Genomic_DNA"/>
</dbReference>
<organism evidence="2">
    <name type="scientific">uncultured Nocardioidaceae bacterium</name>
    <dbReference type="NCBI Taxonomy" id="253824"/>
    <lineage>
        <taxon>Bacteria</taxon>
        <taxon>Bacillati</taxon>
        <taxon>Actinomycetota</taxon>
        <taxon>Actinomycetes</taxon>
        <taxon>Propionibacteriales</taxon>
        <taxon>Nocardioidaceae</taxon>
        <taxon>environmental samples</taxon>
    </lineage>
</organism>
<feature type="compositionally biased region" description="Basic residues" evidence="1">
    <location>
        <begin position="104"/>
        <end position="122"/>
    </location>
</feature>
<dbReference type="AlphaFoldDB" id="A0A6J4N4C8"/>
<feature type="compositionally biased region" description="Pro residues" evidence="1">
    <location>
        <begin position="225"/>
        <end position="240"/>
    </location>
</feature>
<feature type="compositionally biased region" description="Basic residues" evidence="1">
    <location>
        <begin position="199"/>
        <end position="209"/>
    </location>
</feature>
<feature type="compositionally biased region" description="Basic residues" evidence="1">
    <location>
        <begin position="147"/>
        <end position="160"/>
    </location>
</feature>
<proteinExistence type="predicted"/>
<feature type="compositionally biased region" description="Gly residues" evidence="1">
    <location>
        <begin position="34"/>
        <end position="43"/>
    </location>
</feature>
<feature type="compositionally biased region" description="Low complexity" evidence="1">
    <location>
        <begin position="44"/>
        <end position="56"/>
    </location>
</feature>
<name>A0A6J4N4C8_9ACTN</name>
<feature type="compositionally biased region" description="Basic and acidic residues" evidence="1">
    <location>
        <begin position="210"/>
        <end position="221"/>
    </location>
</feature>
<evidence type="ECO:0000256" key="1">
    <source>
        <dbReference type="SAM" id="MobiDB-lite"/>
    </source>
</evidence>
<gene>
    <name evidence="2" type="ORF">AVDCRST_MAG47-1851</name>
</gene>